<dbReference type="InterPro" id="IPR041677">
    <property type="entry name" value="DNA2/NAM7_AAA_11"/>
</dbReference>
<gene>
    <name evidence="5" type="ORF">GPZ80_01250</name>
</gene>
<dbReference type="CDD" id="cd17934">
    <property type="entry name" value="DEXXQc_Upf1-like"/>
    <property type="match status" value="1"/>
</dbReference>
<evidence type="ECO:0000256" key="1">
    <source>
        <dbReference type="SAM" id="Coils"/>
    </source>
</evidence>
<dbReference type="PANTHER" id="PTHR10887:SF495">
    <property type="entry name" value="HELICASE SENATAXIN ISOFORM X1-RELATED"/>
    <property type="match status" value="1"/>
</dbReference>
<evidence type="ECO:0000313" key="6">
    <source>
        <dbReference type="Proteomes" id="UP000734823"/>
    </source>
</evidence>
<dbReference type="EMBL" id="JABVED010000001">
    <property type="protein sequence ID" value="MBC6445795.1"/>
    <property type="molecule type" value="Genomic_DNA"/>
</dbReference>
<proteinExistence type="predicted"/>
<dbReference type="Pfam" id="PF13086">
    <property type="entry name" value="AAA_11"/>
    <property type="match status" value="1"/>
</dbReference>
<dbReference type="RefSeq" id="WP_187217854.1">
    <property type="nucleotide sequence ID" value="NZ_JABVED010000001.1"/>
</dbReference>
<dbReference type="InterPro" id="IPR027417">
    <property type="entry name" value="P-loop_NTPase"/>
</dbReference>
<protein>
    <submittedName>
        <fullName evidence="5">AAA family ATPase</fullName>
    </submittedName>
</protein>
<dbReference type="InterPro" id="IPR047187">
    <property type="entry name" value="SF1_C_Upf1"/>
</dbReference>
<feature type="domain" description="DNA2/NAM7 helicase helicase" evidence="3">
    <location>
        <begin position="189"/>
        <end position="538"/>
    </location>
</feature>
<dbReference type="InterPro" id="IPR041679">
    <property type="entry name" value="DNA2/NAM7-like_C"/>
</dbReference>
<feature type="domain" description="DUF2726" evidence="2">
    <location>
        <begin position="790"/>
        <end position="915"/>
    </location>
</feature>
<feature type="domain" description="DNA2/NAM7 helicase-like C-terminal" evidence="4">
    <location>
        <begin position="572"/>
        <end position="735"/>
    </location>
</feature>
<sequence length="922" mass="102563">MIDARREAVIIRDGATFKDKTAEISRYEVQAGSGTVQIVFKPGSKPYPYGPQRVRILRATAPVRLDAGARVEVAGAVWESATEIVTFVGPPGEGAWSRIFYRRAGGEAYRTYPAAQVRVLASATQGRAAAEVLRYFRAIVARLPADDPLKLAYDKLGFVHPDSALGAFLAGAPIEQRDRSAPPIFPFRCNLSQRAAVENGLTRSVSVIEGPPGTGKTETILNLIANIIAGEGKTVGVVSFSNTAVDNVRDKLDELGFGHVIANLGRKEKCEEFFAGQAVRNARVGAVVKSAPPMPDLDLLARLDQRLTQLQHAERARAELRQELDAHRLELRHFERHLPQEHLPDLTGLPLLRRSAERIVEYLAESEVEHGGVRPGLLGRVRKYFKYGSLRGLDAGDTNVVLRLQRAYYDKKIAELEDQLRRTEDELRRADFDRLAAEHQGLAVQVLSAHLGTRYRGSRTLYQQDTYRRGDTFAKFLRDYPVVLSTCHSLRNGIPEGHLLDYLIIDEASQVNLPVAALAMSMCRNLIVVGDQKQLPPIPFDESADLAPPAPAYDCRKYSILSSLGEGHGEGLPRALLREHYRCDPAIIGFCNKKFYDGDLIPYTTPGVQRPMIVVRTVEGNHMRRHTGGGRSNQREVDVIALEVVREHCLGAADADISVITPYRIQADKVGIAIDGVDADTVHKYQGRQKKVVVLSTVLDETWPGQTGLRFVDDPQMVNVAVSRAVRRFVLVTNHDLLPRSRHIRDLVGYISYHDPDHEVVTSTVISVFDLLYSAFSARLRPLAARLRNKLKYPSEDIIYTVLQDILAEQRYAHLAVCSHVLLKNLLADTNRLTQAQAAFVGNRASIDFVVYNRITNLPLLAVEVDGFAFHENNPAQLARDALKDEILRTYQLPLLRLPTTGSDEERRIRQALDAADVRPAQ</sequence>
<reference evidence="5 6" key="1">
    <citation type="submission" date="2020-06" db="EMBL/GenBank/DDBJ databases">
        <title>Actinokineospora xiongansis sp. nov., isolated from soil of Baiyangdian.</title>
        <authorList>
            <person name="Zhang X."/>
        </authorList>
    </citation>
    <scope>NUCLEOTIDE SEQUENCE [LARGE SCALE GENOMIC DNA]</scope>
    <source>
        <strain evidence="5 6">HBU206404</strain>
    </source>
</reference>
<keyword evidence="6" id="KW-1185">Reference proteome</keyword>
<dbReference type="Gene3D" id="3.40.50.300">
    <property type="entry name" value="P-loop containing nucleotide triphosphate hydrolases"/>
    <property type="match status" value="3"/>
</dbReference>
<dbReference type="Pfam" id="PF13087">
    <property type="entry name" value="AAA_12"/>
    <property type="match status" value="1"/>
</dbReference>
<dbReference type="InterPro" id="IPR045055">
    <property type="entry name" value="DNA2/NAM7-like"/>
</dbReference>
<dbReference type="Proteomes" id="UP000734823">
    <property type="component" value="Unassembled WGS sequence"/>
</dbReference>
<dbReference type="PANTHER" id="PTHR10887">
    <property type="entry name" value="DNA2/NAM7 HELICASE FAMILY"/>
    <property type="match status" value="1"/>
</dbReference>
<evidence type="ECO:0000259" key="2">
    <source>
        <dbReference type="Pfam" id="PF10881"/>
    </source>
</evidence>
<evidence type="ECO:0000259" key="4">
    <source>
        <dbReference type="Pfam" id="PF13087"/>
    </source>
</evidence>
<feature type="coiled-coil region" evidence="1">
    <location>
        <begin position="303"/>
        <end position="337"/>
    </location>
</feature>
<organism evidence="5 6">
    <name type="scientific">Actinokineospora xionganensis</name>
    <dbReference type="NCBI Taxonomy" id="2684470"/>
    <lineage>
        <taxon>Bacteria</taxon>
        <taxon>Bacillati</taxon>
        <taxon>Actinomycetota</taxon>
        <taxon>Actinomycetes</taxon>
        <taxon>Pseudonocardiales</taxon>
        <taxon>Pseudonocardiaceae</taxon>
        <taxon>Actinokineospora</taxon>
    </lineage>
</organism>
<dbReference type="InterPro" id="IPR024402">
    <property type="entry name" value="DUF2726"/>
</dbReference>
<dbReference type="CDD" id="cd18808">
    <property type="entry name" value="SF1_C_Upf1"/>
    <property type="match status" value="1"/>
</dbReference>
<evidence type="ECO:0000313" key="5">
    <source>
        <dbReference type="EMBL" id="MBC6445795.1"/>
    </source>
</evidence>
<dbReference type="Pfam" id="PF10881">
    <property type="entry name" value="DUF2726"/>
    <property type="match status" value="1"/>
</dbReference>
<evidence type="ECO:0000259" key="3">
    <source>
        <dbReference type="Pfam" id="PF13086"/>
    </source>
</evidence>
<name>A0ABR7KZD7_9PSEU</name>
<accession>A0ABR7KZD7</accession>
<comment type="caution">
    <text evidence="5">The sequence shown here is derived from an EMBL/GenBank/DDBJ whole genome shotgun (WGS) entry which is preliminary data.</text>
</comment>
<keyword evidence="1" id="KW-0175">Coiled coil</keyword>
<feature type="coiled-coil region" evidence="1">
    <location>
        <begin position="406"/>
        <end position="433"/>
    </location>
</feature>
<dbReference type="SUPFAM" id="SSF52540">
    <property type="entry name" value="P-loop containing nucleoside triphosphate hydrolases"/>
    <property type="match status" value="1"/>
</dbReference>